<comment type="subcellular location">
    <subcellularLocation>
        <location evidence="1">Cytoplasm</location>
        <location evidence="1">Cytoskeleton</location>
        <location evidence="1">Flagellum axoneme</location>
    </subcellularLocation>
</comment>
<dbReference type="InParanoid" id="A0A6J2V1B4"/>
<keyword evidence="5 11" id="KW-0175">Coiled coil</keyword>
<dbReference type="GeneID" id="115808352"/>
<evidence type="ECO:0000256" key="3">
    <source>
        <dbReference type="ARBA" id="ARBA00022490"/>
    </source>
</evidence>
<dbReference type="AlphaFoldDB" id="A0A6J2V1B4"/>
<sequence length="380" mass="44954">MFRAEPPEKDIVAKAVERRRAAEAARRVRIFNTKNRVMGLDLPAIENQVTEKREREKMEKQRDRAYELLGATIDEVLRKRQTEEEERRTELSRDLVHFWATEQRAEDSRDADLTFNHQGAVKLSHPKSEMGPACMQVFAGEGIGEREKKRAQMEENERVLRAQRDEREQRQQKQKLRELLTDMEMVQLDQRAVHLDALESECKRAACIALSSYNQAQAEERTERLRQEKMKKEGEELMEVKHMVTSDLLTECLEAAERQGVGTADRTPGILCDRWKGMRAEQLSAIHRQQEEQRSEKERQRQIERQTELAWDVELMRQARAQEEEEKRLRELERERRIQLDNVNQQLATEQRAYQQYLNKNVYTNRPSARFFSQFGSSTR</sequence>
<protein>
    <recommendedName>
        <fullName evidence="9">RIB43A-like with coiled-coils protein 1</fullName>
    </recommendedName>
</protein>
<dbReference type="RefSeq" id="XP_030625557.1">
    <property type="nucleotide sequence ID" value="XM_030769697.1"/>
</dbReference>
<accession>A0A6J2V1B4</accession>
<gene>
    <name evidence="13" type="primary">ribc1</name>
</gene>
<evidence type="ECO:0000256" key="5">
    <source>
        <dbReference type="ARBA" id="ARBA00023054"/>
    </source>
</evidence>
<keyword evidence="12" id="KW-1185">Reference proteome</keyword>
<name>A0A6J2V1B4_CHACN</name>
<comment type="similarity">
    <text evidence="2">Belongs to the RIB43A family.</text>
</comment>
<dbReference type="CTD" id="158787"/>
<keyword evidence="4" id="KW-0282">Flagellum</keyword>
<evidence type="ECO:0000256" key="9">
    <source>
        <dbReference type="ARBA" id="ARBA00041087"/>
    </source>
</evidence>
<evidence type="ECO:0000313" key="13">
    <source>
        <dbReference type="RefSeq" id="XP_030625557.1"/>
    </source>
</evidence>
<evidence type="ECO:0000256" key="10">
    <source>
        <dbReference type="ARBA" id="ARBA00046435"/>
    </source>
</evidence>
<dbReference type="Pfam" id="PF05914">
    <property type="entry name" value="RIB43A"/>
    <property type="match status" value="1"/>
</dbReference>
<feature type="coiled-coil region" evidence="11">
    <location>
        <begin position="146"/>
        <end position="182"/>
    </location>
</feature>
<keyword evidence="7" id="KW-0206">Cytoskeleton</keyword>
<evidence type="ECO:0000256" key="4">
    <source>
        <dbReference type="ARBA" id="ARBA00022846"/>
    </source>
</evidence>
<comment type="subunit">
    <text evidence="10">Microtubule inner protein component of sperm flagellar doublet microtubules.</text>
</comment>
<keyword evidence="8" id="KW-0966">Cell projection</keyword>
<reference evidence="13" key="1">
    <citation type="submission" date="2025-08" db="UniProtKB">
        <authorList>
            <consortium name="RefSeq"/>
        </authorList>
    </citation>
    <scope>IDENTIFICATION</scope>
</reference>
<dbReference type="OrthoDB" id="429119at2759"/>
<proteinExistence type="inferred from homology"/>
<dbReference type="InterPro" id="IPR008805">
    <property type="entry name" value="RIB43A"/>
</dbReference>
<organism evidence="12 13">
    <name type="scientific">Chanos chanos</name>
    <name type="common">Milkfish</name>
    <name type="synonym">Mugil chanos</name>
    <dbReference type="NCBI Taxonomy" id="29144"/>
    <lineage>
        <taxon>Eukaryota</taxon>
        <taxon>Metazoa</taxon>
        <taxon>Chordata</taxon>
        <taxon>Craniata</taxon>
        <taxon>Vertebrata</taxon>
        <taxon>Euteleostomi</taxon>
        <taxon>Actinopterygii</taxon>
        <taxon>Neopterygii</taxon>
        <taxon>Teleostei</taxon>
        <taxon>Ostariophysi</taxon>
        <taxon>Gonorynchiformes</taxon>
        <taxon>Chanidae</taxon>
        <taxon>Chanos</taxon>
    </lineage>
</organism>
<evidence type="ECO:0000313" key="12">
    <source>
        <dbReference type="Proteomes" id="UP000504632"/>
    </source>
</evidence>
<evidence type="ECO:0000256" key="1">
    <source>
        <dbReference type="ARBA" id="ARBA00004611"/>
    </source>
</evidence>
<evidence type="ECO:0000256" key="8">
    <source>
        <dbReference type="ARBA" id="ARBA00023273"/>
    </source>
</evidence>
<dbReference type="Proteomes" id="UP000504632">
    <property type="component" value="Chromosome 3"/>
</dbReference>
<evidence type="ECO:0000256" key="11">
    <source>
        <dbReference type="SAM" id="Coils"/>
    </source>
</evidence>
<evidence type="ECO:0000256" key="6">
    <source>
        <dbReference type="ARBA" id="ARBA00023069"/>
    </source>
</evidence>
<keyword evidence="6" id="KW-0969">Cilium</keyword>
<evidence type="ECO:0000256" key="7">
    <source>
        <dbReference type="ARBA" id="ARBA00023212"/>
    </source>
</evidence>
<evidence type="ECO:0000256" key="2">
    <source>
        <dbReference type="ARBA" id="ARBA00006875"/>
    </source>
</evidence>
<dbReference type="PANTHER" id="PTHR14517">
    <property type="entry name" value="RIB43A-RELATED"/>
    <property type="match status" value="1"/>
</dbReference>
<dbReference type="PANTHER" id="PTHR14517:SF11">
    <property type="entry name" value="RIB43A-LIKE WITH COILED-COILS PROTEIN 1"/>
    <property type="match status" value="1"/>
</dbReference>
<keyword evidence="3" id="KW-0963">Cytoplasm</keyword>
<dbReference type="FunCoup" id="A0A6J2V1B4">
    <property type="interactions" value="2"/>
</dbReference>
<feature type="coiled-coil region" evidence="11">
    <location>
        <begin position="280"/>
        <end position="360"/>
    </location>
</feature>